<keyword evidence="1" id="KW-0732">Signal</keyword>
<dbReference type="OrthoDB" id="2435852at2759"/>
<gene>
    <name evidence="2" type="ORF">BGZ65_005501</name>
</gene>
<dbReference type="Proteomes" id="UP000749646">
    <property type="component" value="Unassembled WGS sequence"/>
</dbReference>
<evidence type="ECO:0000313" key="2">
    <source>
        <dbReference type="EMBL" id="KAF9980139.1"/>
    </source>
</evidence>
<name>A0A9P6JHU8_9FUNG</name>
<sequence length="155" mass="17113">MKLFSSLALVAALFISSSAAADLDTCPGNERLFDLYNAKFSTDINPQREICIEIKGELKTDVPLQGSMIEYTVAGPADIKKTWQIGVYSTMRYPSGTELPFKKGTRTLQTCFYLPPEFKDTKSGTELAFNVKITSQDKDGDDVRVLCVRGNARVA</sequence>
<evidence type="ECO:0000313" key="3">
    <source>
        <dbReference type="Proteomes" id="UP000749646"/>
    </source>
</evidence>
<dbReference type="AlphaFoldDB" id="A0A9P6JHU8"/>
<evidence type="ECO:0008006" key="4">
    <source>
        <dbReference type="Google" id="ProtNLM"/>
    </source>
</evidence>
<accession>A0A9P6JHU8</accession>
<dbReference type="EMBL" id="JAAAHW010003899">
    <property type="protein sequence ID" value="KAF9980139.1"/>
    <property type="molecule type" value="Genomic_DNA"/>
</dbReference>
<reference evidence="2" key="1">
    <citation type="journal article" date="2020" name="Fungal Divers.">
        <title>Resolving the Mortierellaceae phylogeny through synthesis of multi-gene phylogenetics and phylogenomics.</title>
        <authorList>
            <person name="Vandepol N."/>
            <person name="Liber J."/>
            <person name="Desiro A."/>
            <person name="Na H."/>
            <person name="Kennedy M."/>
            <person name="Barry K."/>
            <person name="Grigoriev I.V."/>
            <person name="Miller A.N."/>
            <person name="O'Donnell K."/>
            <person name="Stajich J.E."/>
            <person name="Bonito G."/>
        </authorList>
    </citation>
    <scope>NUCLEOTIDE SEQUENCE</scope>
    <source>
        <strain evidence="2">MES-2147</strain>
    </source>
</reference>
<organism evidence="2 3">
    <name type="scientific">Modicella reniformis</name>
    <dbReference type="NCBI Taxonomy" id="1440133"/>
    <lineage>
        <taxon>Eukaryota</taxon>
        <taxon>Fungi</taxon>
        <taxon>Fungi incertae sedis</taxon>
        <taxon>Mucoromycota</taxon>
        <taxon>Mortierellomycotina</taxon>
        <taxon>Mortierellomycetes</taxon>
        <taxon>Mortierellales</taxon>
        <taxon>Mortierellaceae</taxon>
        <taxon>Modicella</taxon>
    </lineage>
</organism>
<proteinExistence type="predicted"/>
<comment type="caution">
    <text evidence="2">The sequence shown here is derived from an EMBL/GenBank/DDBJ whole genome shotgun (WGS) entry which is preliminary data.</text>
</comment>
<protein>
    <recommendedName>
        <fullName evidence="4">MD-2-related lipid-recognition domain-containing protein</fullName>
    </recommendedName>
</protein>
<evidence type="ECO:0000256" key="1">
    <source>
        <dbReference type="SAM" id="SignalP"/>
    </source>
</evidence>
<keyword evidence="3" id="KW-1185">Reference proteome</keyword>
<feature type="signal peptide" evidence="1">
    <location>
        <begin position="1"/>
        <end position="20"/>
    </location>
</feature>
<feature type="chain" id="PRO_5040362524" description="MD-2-related lipid-recognition domain-containing protein" evidence="1">
    <location>
        <begin position="21"/>
        <end position="155"/>
    </location>
</feature>